<proteinExistence type="predicted"/>
<protein>
    <submittedName>
        <fullName evidence="1">Uncharacterized protein</fullName>
    </submittedName>
</protein>
<organism evidence="1 2">
    <name type="scientific">Candidatus Electrothrix aarhusensis</name>
    <dbReference type="NCBI Taxonomy" id="1859131"/>
    <lineage>
        <taxon>Bacteria</taxon>
        <taxon>Pseudomonadati</taxon>
        <taxon>Thermodesulfobacteriota</taxon>
        <taxon>Desulfobulbia</taxon>
        <taxon>Desulfobulbales</taxon>
        <taxon>Desulfobulbaceae</taxon>
        <taxon>Candidatus Electrothrix</taxon>
    </lineage>
</organism>
<reference evidence="1 2" key="1">
    <citation type="submission" date="2017-01" db="EMBL/GenBank/DDBJ databases">
        <title>The cable genome- insights into the physiology and evolution of filamentous bacteria capable of sulfide oxidation via long distance electron transfer.</title>
        <authorList>
            <person name="Schreiber L."/>
            <person name="Bjerg J.T."/>
            <person name="Boggild A."/>
            <person name="Van De Vossenberg J."/>
            <person name="Meysman F."/>
            <person name="Nielsen L.P."/>
            <person name="Schramm A."/>
            <person name="Kjeldsen K.U."/>
        </authorList>
    </citation>
    <scope>NUCLEOTIDE SEQUENCE [LARGE SCALE GENOMIC DNA]</scope>
    <source>
        <strain evidence="1">MCF</strain>
    </source>
</reference>
<dbReference type="Proteomes" id="UP000287853">
    <property type="component" value="Unassembled WGS sequence"/>
</dbReference>
<accession>A0A3S3QSL5</accession>
<comment type="caution">
    <text evidence="1">The sequence shown here is derived from an EMBL/GenBank/DDBJ whole genome shotgun (WGS) entry which is preliminary data.</text>
</comment>
<gene>
    <name evidence="1" type="ORF">H206_00867</name>
</gene>
<sequence length="54" mass="6468">MKELKINLKNIIRYPLNYRPESKKQRSIKTNIKSGYLVLRNLAYEGNENIPIKY</sequence>
<keyword evidence="2" id="KW-1185">Reference proteome</keyword>
<evidence type="ECO:0000313" key="2">
    <source>
        <dbReference type="Proteomes" id="UP000287853"/>
    </source>
</evidence>
<dbReference type="AlphaFoldDB" id="A0A3S3QSL5"/>
<dbReference type="EMBL" id="MTKO01000064">
    <property type="protein sequence ID" value="RWX46462.1"/>
    <property type="molecule type" value="Genomic_DNA"/>
</dbReference>
<evidence type="ECO:0000313" key="1">
    <source>
        <dbReference type="EMBL" id="RWX46462.1"/>
    </source>
</evidence>
<name>A0A3S3QSL5_9BACT</name>